<evidence type="ECO:0000256" key="1">
    <source>
        <dbReference type="ARBA" id="ARBA00022468"/>
    </source>
</evidence>
<dbReference type="PROSITE" id="PS50018">
    <property type="entry name" value="RAS_GTPASE_ACTIV_2"/>
    <property type="match status" value="1"/>
</dbReference>
<dbReference type="SMART" id="SM00055">
    <property type="entry name" value="FCH"/>
    <property type="match status" value="1"/>
</dbReference>
<gene>
    <name evidence="8" type="ORF">PTSG_03032</name>
</gene>
<feature type="coiled-coil region" evidence="3">
    <location>
        <begin position="154"/>
        <end position="181"/>
    </location>
</feature>
<feature type="domain" description="PH" evidence="5">
    <location>
        <begin position="314"/>
        <end position="415"/>
    </location>
</feature>
<dbReference type="OrthoDB" id="775356at2759"/>
<feature type="compositionally biased region" description="Acidic residues" evidence="4">
    <location>
        <begin position="1138"/>
        <end position="1156"/>
    </location>
</feature>
<feature type="compositionally biased region" description="Polar residues" evidence="4">
    <location>
        <begin position="1001"/>
        <end position="1014"/>
    </location>
</feature>
<dbReference type="InterPro" id="IPR008936">
    <property type="entry name" value="Rho_GTPase_activation_prot"/>
</dbReference>
<accession>F2U421</accession>
<dbReference type="eggNOG" id="KOG3565">
    <property type="taxonomic scope" value="Eukaryota"/>
</dbReference>
<evidence type="ECO:0000259" key="7">
    <source>
        <dbReference type="PROSITE" id="PS51741"/>
    </source>
</evidence>
<dbReference type="InterPro" id="IPR000008">
    <property type="entry name" value="C2_dom"/>
</dbReference>
<feature type="domain" description="F-BAR" evidence="7">
    <location>
        <begin position="19"/>
        <end position="291"/>
    </location>
</feature>
<dbReference type="SUPFAM" id="SSF48350">
    <property type="entry name" value="GTPase activation domain, GAP"/>
    <property type="match status" value="1"/>
</dbReference>
<reference evidence="8" key="1">
    <citation type="submission" date="2009-08" db="EMBL/GenBank/DDBJ databases">
        <title>Annotation of Salpingoeca rosetta.</title>
        <authorList>
            <consortium name="The Broad Institute Genome Sequencing Platform"/>
            <person name="Russ C."/>
            <person name="Cuomo C."/>
            <person name="Burger G."/>
            <person name="Gray M.W."/>
            <person name="Holland P.W.H."/>
            <person name="King N."/>
            <person name="Lang F.B.F."/>
            <person name="Roger A.J."/>
            <person name="Ruiz-Trillo I."/>
            <person name="Young S.K."/>
            <person name="Zeng Q."/>
            <person name="Gargeya S."/>
            <person name="Alvarado L."/>
            <person name="Berlin A."/>
            <person name="Chapman S.B."/>
            <person name="Chen Z."/>
            <person name="Freedman E."/>
            <person name="Gellesch M."/>
            <person name="Goldberg J."/>
            <person name="Griggs A."/>
            <person name="Gujja S."/>
            <person name="Heilman E."/>
            <person name="Heiman D."/>
            <person name="Howarth C."/>
            <person name="Mehta T."/>
            <person name="Neiman D."/>
            <person name="Pearson M."/>
            <person name="Roberts A."/>
            <person name="Saif S."/>
            <person name="Shea T."/>
            <person name="Shenoy N."/>
            <person name="Sisk P."/>
            <person name="Stolte C."/>
            <person name="Sykes S."/>
            <person name="White J."/>
            <person name="Yandava C."/>
            <person name="Haas B."/>
            <person name="Nusbaum C."/>
            <person name="Birren B."/>
        </authorList>
    </citation>
    <scope>NUCLEOTIDE SEQUENCE [LARGE SCALE GENOMIC DNA]</scope>
    <source>
        <strain evidence="8">ATCC 50818</strain>
    </source>
</reference>
<dbReference type="Pfam" id="PF00616">
    <property type="entry name" value="RasGAP"/>
    <property type="match status" value="1"/>
</dbReference>
<dbReference type="InterPro" id="IPR001060">
    <property type="entry name" value="FCH_dom"/>
</dbReference>
<evidence type="ECO:0000256" key="4">
    <source>
        <dbReference type="SAM" id="MobiDB-lite"/>
    </source>
</evidence>
<keyword evidence="1" id="KW-0343">GTPase activation</keyword>
<dbReference type="PANTHER" id="PTHR10194">
    <property type="entry name" value="RAS GTPASE-ACTIVATING PROTEINS"/>
    <property type="match status" value="1"/>
</dbReference>
<dbReference type="InterPro" id="IPR001849">
    <property type="entry name" value="PH_domain"/>
</dbReference>
<dbReference type="SUPFAM" id="SSF103657">
    <property type="entry name" value="BAR/IMD domain-like"/>
    <property type="match status" value="1"/>
</dbReference>
<dbReference type="EMBL" id="GL832960">
    <property type="protein sequence ID" value="EGD82365.1"/>
    <property type="molecule type" value="Genomic_DNA"/>
</dbReference>
<feature type="compositionally biased region" description="Low complexity" evidence="4">
    <location>
        <begin position="1015"/>
        <end position="1025"/>
    </location>
</feature>
<dbReference type="InterPro" id="IPR011993">
    <property type="entry name" value="PH-like_dom_sf"/>
</dbReference>
<evidence type="ECO:0008006" key="10">
    <source>
        <dbReference type="Google" id="ProtNLM"/>
    </source>
</evidence>
<proteinExistence type="predicted"/>
<dbReference type="InterPro" id="IPR031160">
    <property type="entry name" value="F_BAR_dom"/>
</dbReference>
<keyword evidence="2 3" id="KW-0175">Coiled coil</keyword>
<dbReference type="InterPro" id="IPR039360">
    <property type="entry name" value="Ras_GTPase"/>
</dbReference>
<dbReference type="SMART" id="SM00323">
    <property type="entry name" value="RasGAP"/>
    <property type="match status" value="1"/>
</dbReference>
<dbReference type="Gene3D" id="2.60.40.150">
    <property type="entry name" value="C2 domain"/>
    <property type="match status" value="1"/>
</dbReference>
<dbReference type="SUPFAM" id="SSF50729">
    <property type="entry name" value="PH domain-like"/>
    <property type="match status" value="1"/>
</dbReference>
<dbReference type="OMA" id="ELTHICQ"/>
<dbReference type="InParanoid" id="F2U421"/>
<organism evidence="9">
    <name type="scientific">Salpingoeca rosetta (strain ATCC 50818 / BSB-021)</name>
    <dbReference type="NCBI Taxonomy" id="946362"/>
    <lineage>
        <taxon>Eukaryota</taxon>
        <taxon>Choanoflagellata</taxon>
        <taxon>Craspedida</taxon>
        <taxon>Salpingoecidae</taxon>
        <taxon>Salpingoeca</taxon>
    </lineage>
</organism>
<dbReference type="Pfam" id="PF00169">
    <property type="entry name" value="PH"/>
    <property type="match status" value="1"/>
</dbReference>
<dbReference type="GeneID" id="16077139"/>
<dbReference type="STRING" id="946362.F2U421"/>
<name>F2U421_SALR5</name>
<dbReference type="Pfam" id="PF00611">
    <property type="entry name" value="FCH"/>
    <property type="match status" value="1"/>
</dbReference>
<dbReference type="CDD" id="cd00030">
    <property type="entry name" value="C2"/>
    <property type="match status" value="1"/>
</dbReference>
<dbReference type="InterPro" id="IPR023152">
    <property type="entry name" value="RasGAP_CS"/>
</dbReference>
<dbReference type="GO" id="GO:0005096">
    <property type="term" value="F:GTPase activator activity"/>
    <property type="evidence" value="ECO:0007669"/>
    <property type="project" value="UniProtKB-KW"/>
</dbReference>
<dbReference type="InterPro" id="IPR001936">
    <property type="entry name" value="RasGAP_dom"/>
</dbReference>
<feature type="region of interest" description="Disordered" evidence="4">
    <location>
        <begin position="984"/>
        <end position="1035"/>
    </location>
</feature>
<dbReference type="PROSITE" id="PS50003">
    <property type="entry name" value="PH_DOMAIN"/>
    <property type="match status" value="1"/>
</dbReference>
<feature type="domain" description="Ras-GAP" evidence="6">
    <location>
        <begin position="623"/>
        <end position="823"/>
    </location>
</feature>
<dbReference type="PROSITE" id="PS51741">
    <property type="entry name" value="F_BAR"/>
    <property type="match status" value="1"/>
</dbReference>
<sequence>MQRLSPTSPLQTDPPARTVSFSTELLNGFSTACQIGDDGARLIKDMAAFFKKRQEIETTYAKSLNKLATQYLGQVPEDKRKLFDRSQQYTNTSSSILTSWYNVLEEALFTAGSHEQLASNLGQRVTDPLASTSKDIELARKQHIADGLKQQKHLQDAYTELKKAQSQHSTQQKEVDDCQDALERAKGNYMTKDSTFQKLNGRLRTSEDKAALAAQTLHEQEDKCTKIQLEHYKMHFPRVLEEMEQREEERAAAMKAAMLAAVRCTRDMLQREVGLEVALCSFIQDADTRLDIEQAIRQFDGGDDMDAPVTSILNPTLKSHLAATALESPKPFRDYLFILVAHNRRLYQYESDNAQHPKFVATLPLGNRTVRPVDTSLFGRRHVFQVITKSRTLYIECPDQKTYRQWMEALREVCFPDPNTDATMRLVRSVSVTVVEAKDLPKSGDYFALVLLDHERQAMTSIQSNTNAPYWNQSFTIDAIPIQAREVVVEVHRCSGNFGAVARQSAAVFKRKVANIGRTDTPRKPRALDADAKTKERVREGDVVGRVVFTIADQSDPSVAKEHWAPLASADGDAGSIRVAVQTTDECIRPEREYQYLRNLIHERNQDLQSILRSLDLSIQGSDRIPMAQVLMSVAHANDSLPAVLLALCQAEVQGSTNPTTLFRGNSLATKAIDEFMKIITIHEGRYLQQALAMPIQTIYDTRASCELDPTRITASDVTKERNSNYKRLLNLINLVWSSIDHSITSVPAELRFVFHHLHRMVAERFPDSGTAPRTAVVGFFFLRLICPAIMGPQLFGLQVNHPEDNTARTLILISKVIQNMANGITFGQKEDYMKDLNAFIGENAQAMEQCLLHLTSPPPSPIMLDIDLQPSPRCLAAFHRLLEANLPGLEQTAASEELGDSDRSHVKALIHVVKALRRPSREEHDLALHNEIERQERLLSTGESVDLQLSVSGPGTPLQQQQQQEEFIRTTKKGGLSTLLRRTRARSSADPLANQARVRSITSSPTMTRSAKTSASSASQAQQQYRGTSPSSMEVELALSDSMQGAAFSDMTAASLKRSSPQEPIPEFLAEQAPEAASARTSVLVEEGAAVSPQEASPGSAAKMGATGADMSAAEGAQGQAKPAWRQASLIARLTQEDEGEDDDEDDEDPNETDL</sequence>
<feature type="region of interest" description="Disordered" evidence="4">
    <location>
        <begin position="1073"/>
        <end position="1156"/>
    </location>
</feature>
<dbReference type="CDD" id="cd04519">
    <property type="entry name" value="RasGAP"/>
    <property type="match status" value="1"/>
</dbReference>
<dbReference type="InterPro" id="IPR027267">
    <property type="entry name" value="AH/BAR_dom_sf"/>
</dbReference>
<evidence type="ECO:0000259" key="6">
    <source>
        <dbReference type="PROSITE" id="PS50018"/>
    </source>
</evidence>
<dbReference type="RefSeq" id="XP_004996548.1">
    <property type="nucleotide sequence ID" value="XM_004996491.1"/>
</dbReference>
<dbReference type="Gene3D" id="2.30.29.30">
    <property type="entry name" value="Pleckstrin-homology domain (PH domain)/Phosphotyrosine-binding domain (PTB)"/>
    <property type="match status" value="1"/>
</dbReference>
<keyword evidence="9" id="KW-1185">Reference proteome</keyword>
<evidence type="ECO:0000256" key="3">
    <source>
        <dbReference type="SAM" id="Coils"/>
    </source>
</evidence>
<dbReference type="KEGG" id="sre:PTSG_03032"/>
<dbReference type="Pfam" id="PF00168">
    <property type="entry name" value="C2"/>
    <property type="match status" value="1"/>
</dbReference>
<dbReference type="PANTHER" id="PTHR10194:SF148">
    <property type="entry name" value="GTPASE-ACTIVATING PROTEIN"/>
    <property type="match status" value="1"/>
</dbReference>
<evidence type="ECO:0000313" key="9">
    <source>
        <dbReference type="Proteomes" id="UP000007799"/>
    </source>
</evidence>
<dbReference type="Gene3D" id="1.20.1270.60">
    <property type="entry name" value="Arfaptin homology (AH) domain/BAR domain"/>
    <property type="match status" value="1"/>
</dbReference>
<dbReference type="SMART" id="SM00233">
    <property type="entry name" value="PH"/>
    <property type="match status" value="1"/>
</dbReference>
<protein>
    <recommendedName>
        <fullName evidence="10">Ras GTPase-activating protein</fullName>
    </recommendedName>
</protein>
<evidence type="ECO:0000256" key="2">
    <source>
        <dbReference type="PROSITE-ProRule" id="PRU01077"/>
    </source>
</evidence>
<dbReference type="Gene3D" id="1.10.506.10">
    <property type="entry name" value="GTPase Activation - p120gap, domain 1"/>
    <property type="match status" value="2"/>
</dbReference>
<dbReference type="SMART" id="SM00239">
    <property type="entry name" value="C2"/>
    <property type="match status" value="1"/>
</dbReference>
<dbReference type="Proteomes" id="UP000007799">
    <property type="component" value="Unassembled WGS sequence"/>
</dbReference>
<dbReference type="AlphaFoldDB" id="F2U421"/>
<dbReference type="eggNOG" id="KOG3508">
    <property type="taxonomic scope" value="Eukaryota"/>
</dbReference>
<dbReference type="SUPFAM" id="SSF49562">
    <property type="entry name" value="C2 domain (Calcium/lipid-binding domain, CaLB)"/>
    <property type="match status" value="1"/>
</dbReference>
<evidence type="ECO:0000313" key="8">
    <source>
        <dbReference type="EMBL" id="EGD82365.1"/>
    </source>
</evidence>
<dbReference type="InterPro" id="IPR035892">
    <property type="entry name" value="C2_domain_sf"/>
</dbReference>
<dbReference type="PROSITE" id="PS00509">
    <property type="entry name" value="RAS_GTPASE_ACTIV_1"/>
    <property type="match status" value="1"/>
</dbReference>
<evidence type="ECO:0000259" key="5">
    <source>
        <dbReference type="PROSITE" id="PS50003"/>
    </source>
</evidence>